<dbReference type="RefSeq" id="WP_103880243.1">
    <property type="nucleotide sequence ID" value="NZ_FNVG01000008.1"/>
</dbReference>
<dbReference type="InterPro" id="IPR022409">
    <property type="entry name" value="PKD/Chitinase_dom"/>
</dbReference>
<dbReference type="PROSITE" id="PS51257">
    <property type="entry name" value="PROKAR_LIPOPROTEIN"/>
    <property type="match status" value="1"/>
</dbReference>
<dbReference type="SMART" id="SM00089">
    <property type="entry name" value="PKD"/>
    <property type="match status" value="1"/>
</dbReference>
<keyword evidence="10" id="KW-1185">Reference proteome</keyword>
<organism evidence="9 10">
    <name type="scientific">Vibrio hangzhouensis</name>
    <dbReference type="NCBI Taxonomy" id="462991"/>
    <lineage>
        <taxon>Bacteria</taxon>
        <taxon>Pseudomonadati</taxon>
        <taxon>Pseudomonadota</taxon>
        <taxon>Gammaproteobacteria</taxon>
        <taxon>Vibrionales</taxon>
        <taxon>Vibrionaceae</taxon>
        <taxon>Vibrio</taxon>
    </lineage>
</organism>
<accession>A0A1H5Y3B0</accession>
<keyword evidence="5" id="KW-0482">Metalloprotease</keyword>
<dbReference type="Gene3D" id="3.10.170.10">
    <property type="match status" value="1"/>
</dbReference>
<dbReference type="PANTHER" id="PTHR33794">
    <property type="entry name" value="BACILLOLYSIN"/>
    <property type="match status" value="1"/>
</dbReference>
<dbReference type="InterPro" id="IPR035986">
    <property type="entry name" value="PKD_dom_sf"/>
</dbReference>
<dbReference type="OrthoDB" id="5378341at2"/>
<dbReference type="Pfam" id="PF01447">
    <property type="entry name" value="Peptidase_M4"/>
    <property type="match status" value="1"/>
</dbReference>
<dbReference type="Proteomes" id="UP000236721">
    <property type="component" value="Unassembled WGS sequence"/>
</dbReference>
<evidence type="ECO:0000256" key="4">
    <source>
        <dbReference type="ARBA" id="ARBA00022833"/>
    </source>
</evidence>
<evidence type="ECO:0000256" key="6">
    <source>
        <dbReference type="ARBA" id="ARBA00023145"/>
    </source>
</evidence>
<dbReference type="InterPro" id="IPR013783">
    <property type="entry name" value="Ig-like_fold"/>
</dbReference>
<dbReference type="InterPro" id="IPR000601">
    <property type="entry name" value="PKD_dom"/>
</dbReference>
<dbReference type="InterPro" id="IPR013856">
    <property type="entry name" value="Peptidase_M4_domain"/>
</dbReference>
<dbReference type="Gene3D" id="1.10.390.10">
    <property type="entry name" value="Neutral Protease Domain 2"/>
    <property type="match status" value="1"/>
</dbReference>
<feature type="chain" id="PRO_5009290111" evidence="7">
    <location>
        <begin position="24"/>
        <end position="555"/>
    </location>
</feature>
<dbReference type="GO" id="GO:0006508">
    <property type="term" value="P:proteolysis"/>
    <property type="evidence" value="ECO:0007669"/>
    <property type="project" value="UniProtKB-KW"/>
</dbReference>
<keyword evidence="4" id="KW-0862">Zinc</keyword>
<keyword evidence="6" id="KW-0865">Zymogen</keyword>
<dbReference type="PANTHER" id="PTHR33794:SF1">
    <property type="entry name" value="BACILLOLYSIN"/>
    <property type="match status" value="1"/>
</dbReference>
<dbReference type="InterPro" id="IPR027268">
    <property type="entry name" value="Peptidase_M4/M1_CTD_sf"/>
</dbReference>
<dbReference type="PROSITE" id="PS50093">
    <property type="entry name" value="PKD"/>
    <property type="match status" value="1"/>
</dbReference>
<keyword evidence="1" id="KW-0645">Protease</keyword>
<evidence type="ECO:0000313" key="10">
    <source>
        <dbReference type="Proteomes" id="UP000236721"/>
    </source>
</evidence>
<dbReference type="GO" id="GO:0046872">
    <property type="term" value="F:metal ion binding"/>
    <property type="evidence" value="ECO:0007669"/>
    <property type="project" value="UniProtKB-KW"/>
</dbReference>
<evidence type="ECO:0000256" key="1">
    <source>
        <dbReference type="ARBA" id="ARBA00022670"/>
    </source>
</evidence>
<evidence type="ECO:0000256" key="2">
    <source>
        <dbReference type="ARBA" id="ARBA00022723"/>
    </source>
</evidence>
<dbReference type="GO" id="GO:0004222">
    <property type="term" value="F:metalloendopeptidase activity"/>
    <property type="evidence" value="ECO:0007669"/>
    <property type="project" value="InterPro"/>
</dbReference>
<keyword evidence="7" id="KW-0732">Signal</keyword>
<evidence type="ECO:0000256" key="5">
    <source>
        <dbReference type="ARBA" id="ARBA00023049"/>
    </source>
</evidence>
<dbReference type="AlphaFoldDB" id="A0A1H5Y3B0"/>
<dbReference type="EMBL" id="FNVG01000008">
    <property type="protein sequence ID" value="SEG18413.1"/>
    <property type="molecule type" value="Genomic_DNA"/>
</dbReference>
<feature type="domain" description="PKD" evidence="8">
    <location>
        <begin position="474"/>
        <end position="555"/>
    </location>
</feature>
<evidence type="ECO:0000256" key="3">
    <source>
        <dbReference type="ARBA" id="ARBA00022801"/>
    </source>
</evidence>
<feature type="signal peptide" evidence="7">
    <location>
        <begin position="1"/>
        <end position="23"/>
    </location>
</feature>
<dbReference type="Pfam" id="PF02868">
    <property type="entry name" value="Peptidase_M4_C"/>
    <property type="match status" value="1"/>
</dbReference>
<dbReference type="CDD" id="cd00146">
    <property type="entry name" value="PKD"/>
    <property type="match status" value="1"/>
</dbReference>
<dbReference type="Pfam" id="PF18911">
    <property type="entry name" value="PKD_4"/>
    <property type="match status" value="1"/>
</dbReference>
<dbReference type="SUPFAM" id="SSF49299">
    <property type="entry name" value="PKD domain"/>
    <property type="match status" value="1"/>
</dbReference>
<dbReference type="Gene3D" id="2.60.40.10">
    <property type="entry name" value="Immunoglobulins"/>
    <property type="match status" value="1"/>
</dbReference>
<keyword evidence="2" id="KW-0479">Metal-binding</keyword>
<dbReference type="InterPro" id="IPR050728">
    <property type="entry name" value="Zinc_Metalloprotease_M4"/>
</dbReference>
<proteinExistence type="predicted"/>
<sequence length="555" mass="61965">MNKKQIKSTILLIAVAGAVSSCGGDNSADDRVSDAFQVELVEAYFRDEDSSVGALGGRINAIYQSNNVENMEEPLNIRLYWQSENGQKIEPEFLHLRARFPDSITVPDGTNIPEGVSQIRIEIDHEKLPEVVHRSVRFHDFTGNVGVSGPGGNYEQSWYYGIDRPQILANRTEESGGLCRYDNGLVAVTDMNNTRDMDWENKVYSPYANRVNDDAFPPYQFTCSASPINEYKAISDDWGIWTYSTLNDAMFYGTVVYDTFLKYLGEPPLDEKIRLRVHYGNEMGVLAAWDGAYASFSDAYGTHYSTATLDIIAHEVAHGVLARLSALKIFPGPLSDDAITLHESFSDISGVMVKHEFGVTEDLWIHGAEADGWVRVLSAIETETSAIPSYLDYQEAGSNPYLRIGIMTYPFYLLAQQWGIEATYKVYLKAATSCWQPDSTLPQAAMCIQLAASDLNYSSNEVADAFKSVKIRLFDEGVLSHFDSSSSGRQWQFSDNSYSSSTVTNWEWDFGDGTGSTVANPSHVYDDTGVYTVRLSVTDQLGYQDYFQRTVRVTE</sequence>
<gene>
    <name evidence="9" type="ORF">SAMN04488244_108109</name>
</gene>
<evidence type="ECO:0000259" key="8">
    <source>
        <dbReference type="PROSITE" id="PS50093"/>
    </source>
</evidence>
<keyword evidence="3" id="KW-0378">Hydrolase</keyword>
<name>A0A1H5Y3B0_9VIBR</name>
<dbReference type="InterPro" id="IPR001570">
    <property type="entry name" value="Peptidase_M4_C_domain"/>
</dbReference>
<protein>
    <submittedName>
        <fullName evidence="9">PKD domain-containing protein</fullName>
    </submittedName>
</protein>
<evidence type="ECO:0000256" key="7">
    <source>
        <dbReference type="SAM" id="SignalP"/>
    </source>
</evidence>
<evidence type="ECO:0000313" key="9">
    <source>
        <dbReference type="EMBL" id="SEG18413.1"/>
    </source>
</evidence>
<reference evidence="10" key="1">
    <citation type="submission" date="2016-10" db="EMBL/GenBank/DDBJ databases">
        <authorList>
            <person name="Varghese N."/>
            <person name="Submissions S."/>
        </authorList>
    </citation>
    <scope>NUCLEOTIDE SEQUENCE [LARGE SCALE GENOMIC DNA]</scope>
    <source>
        <strain evidence="10">CGMCC 1.7062</strain>
    </source>
</reference>
<dbReference type="SUPFAM" id="SSF55486">
    <property type="entry name" value="Metalloproteases ('zincins'), catalytic domain"/>
    <property type="match status" value="1"/>
</dbReference>